<protein>
    <submittedName>
        <fullName evidence="1">Uncharacterized protein</fullName>
    </submittedName>
</protein>
<accession>A0A2S9ICL0</accession>
<evidence type="ECO:0000313" key="2">
    <source>
        <dbReference type="Proteomes" id="UP000239181"/>
    </source>
</evidence>
<dbReference type="InterPro" id="IPR027417">
    <property type="entry name" value="P-loop_NTPase"/>
</dbReference>
<proteinExistence type="predicted"/>
<organism evidence="1 2">
    <name type="scientific">Pantoea coffeiphila</name>
    <dbReference type="NCBI Taxonomy" id="1465635"/>
    <lineage>
        <taxon>Bacteria</taxon>
        <taxon>Pseudomonadati</taxon>
        <taxon>Pseudomonadota</taxon>
        <taxon>Gammaproteobacteria</taxon>
        <taxon>Enterobacterales</taxon>
        <taxon>Erwiniaceae</taxon>
        <taxon>Pantoea</taxon>
    </lineage>
</organism>
<sequence length="242" mass="26917">MKNLKTIINHSPVRAIAITGCDGAGKSTLAAHLANHLSSQGETELIYLGQSSGFIGKRIAEIPVIGSYIGKYLINRSERVHNRPSSPPGNIAALVIYLLSCWRVYKFRRMLARSQQGCLLITDRYPQAEIPGFRVDGPQLAKAEGGNYWVRMLRNSEQRLYRWMASYPPVLLIRLNIDEQTAHLRKPDHALSALREKIAAIPQLTFNGAKILDLDAREPESKIIDTSLQAVHLALSGLQKNA</sequence>
<dbReference type="OrthoDB" id="6494800at2"/>
<dbReference type="AlphaFoldDB" id="A0A2S9ICL0"/>
<evidence type="ECO:0000313" key="1">
    <source>
        <dbReference type="EMBL" id="PRD15474.1"/>
    </source>
</evidence>
<dbReference type="Gene3D" id="3.40.50.300">
    <property type="entry name" value="P-loop containing nucleotide triphosphate hydrolases"/>
    <property type="match status" value="1"/>
</dbReference>
<dbReference type="Proteomes" id="UP000239181">
    <property type="component" value="Unassembled WGS sequence"/>
</dbReference>
<dbReference type="SUPFAM" id="SSF52540">
    <property type="entry name" value="P-loop containing nucleoside triphosphate hydrolases"/>
    <property type="match status" value="1"/>
</dbReference>
<dbReference type="EMBL" id="PDET01000006">
    <property type="protein sequence ID" value="PRD15474.1"/>
    <property type="molecule type" value="Genomic_DNA"/>
</dbReference>
<dbReference type="RefSeq" id="WP_105592730.1">
    <property type="nucleotide sequence ID" value="NZ_PDET01000006.1"/>
</dbReference>
<reference evidence="1 2" key="1">
    <citation type="submission" date="2017-10" db="EMBL/GenBank/DDBJ databases">
        <title>Draft genome of two endophytic bacteria isolated from 'guarana' Paullinia cupana (Mart.) Ducke.</title>
        <authorList>
            <person name="Siqueira K.A."/>
            <person name="Liotti R.G."/>
            <person name="Mendes T.A."/>
            <person name="Soares M.A."/>
        </authorList>
    </citation>
    <scope>NUCLEOTIDE SEQUENCE [LARGE SCALE GENOMIC DNA]</scope>
    <source>
        <strain evidence="1 2">342</strain>
    </source>
</reference>
<keyword evidence="2" id="KW-1185">Reference proteome</keyword>
<name>A0A2S9ICL0_9GAMM</name>
<comment type="caution">
    <text evidence="1">The sequence shown here is derived from an EMBL/GenBank/DDBJ whole genome shotgun (WGS) entry which is preliminary data.</text>
</comment>
<gene>
    <name evidence="1" type="ORF">CQW29_10735</name>
</gene>